<keyword evidence="2 8" id="KW-0813">Transport</keyword>
<dbReference type="OrthoDB" id="297496at2759"/>
<sequence length="466" mass="51946">MEKDAGHFCYDAYPTVSKQNTNSLKRDGKEKKEEKSCCCFGKKARKRSKAFLAGLATNLGICVLLFGYTLIGSVIFLSIEGGASYQHQILATTSLSTGINGSARKSNHSAELKAKTDEARAKTVENIWDITVSLNILYRDNWTRLAAQEITRFQDELLKSMTEEMAHQQPLQVAKFGGKNAADNYEWSFAKAFLYSLTVLTTVGYGSIAPRTSLGKAVTMGYAMVGIPLTLLYLSSVGSILSRVARGVFSRALCCCLCSNCGYCCYDEKRMAEKERKMKRKRQQMELQQQLGLQEPFYVRSNSNYSNNLHSPCRDGPVKELDSLSGTDNESKTSMHGWSILAPILLCLCIMFIYICIGTFVLYKLEDWALLDGFYFCFMSLTTIGFGDMVPGSDPFQNYESNTTIWFCSIYIMSGMALTAMCFNVVHDEIIHRLKHQAKAIPKLNSSSFPDDLNLNISSDPFSAAS</sequence>
<dbReference type="SUPFAM" id="SSF81324">
    <property type="entry name" value="Voltage-gated potassium channels"/>
    <property type="match status" value="2"/>
</dbReference>
<dbReference type="PANTHER" id="PTHR11003">
    <property type="entry name" value="POTASSIUM CHANNEL, SUBFAMILY K"/>
    <property type="match status" value="1"/>
</dbReference>
<dbReference type="Gene3D" id="1.10.287.70">
    <property type="match status" value="1"/>
</dbReference>
<feature type="transmembrane region" description="Helical" evidence="9">
    <location>
        <begin position="340"/>
        <end position="362"/>
    </location>
</feature>
<keyword evidence="3 8" id="KW-0812">Transmembrane</keyword>
<keyword evidence="6 9" id="KW-0472">Membrane</keyword>
<protein>
    <recommendedName>
        <fullName evidence="10">Potassium channel domain-containing protein</fullName>
    </recommendedName>
</protein>
<proteinExistence type="inferred from homology"/>
<keyword evidence="5 8" id="KW-0406">Ion transport</keyword>
<evidence type="ECO:0000256" key="5">
    <source>
        <dbReference type="ARBA" id="ARBA00023065"/>
    </source>
</evidence>
<comment type="subcellular location">
    <subcellularLocation>
        <location evidence="1">Membrane</location>
        <topology evidence="1">Multi-pass membrane protein</topology>
    </subcellularLocation>
</comment>
<evidence type="ECO:0000256" key="2">
    <source>
        <dbReference type="ARBA" id="ARBA00022448"/>
    </source>
</evidence>
<keyword evidence="12" id="KW-1185">Reference proteome</keyword>
<dbReference type="PRINTS" id="PR01333">
    <property type="entry name" value="2POREKCHANEL"/>
</dbReference>
<evidence type="ECO:0000256" key="3">
    <source>
        <dbReference type="ARBA" id="ARBA00022692"/>
    </source>
</evidence>
<dbReference type="EMBL" id="OU900097">
    <property type="protein sequence ID" value="CAG9861666.1"/>
    <property type="molecule type" value="Genomic_DNA"/>
</dbReference>
<keyword evidence="4 9" id="KW-1133">Transmembrane helix</keyword>
<keyword evidence="7 8" id="KW-0407">Ion channel</keyword>
<accession>A0A9N9TR60</accession>
<feature type="domain" description="Potassium channel" evidence="10">
    <location>
        <begin position="184"/>
        <end position="242"/>
    </location>
</feature>
<evidence type="ECO:0000256" key="6">
    <source>
        <dbReference type="ARBA" id="ARBA00023136"/>
    </source>
</evidence>
<dbReference type="GO" id="GO:0022841">
    <property type="term" value="F:potassium ion leak channel activity"/>
    <property type="evidence" value="ECO:0007669"/>
    <property type="project" value="TreeGrafter"/>
</dbReference>
<dbReference type="AlphaFoldDB" id="A0A9N9TR60"/>
<evidence type="ECO:0000256" key="9">
    <source>
        <dbReference type="SAM" id="Phobius"/>
    </source>
</evidence>
<evidence type="ECO:0000259" key="10">
    <source>
        <dbReference type="Pfam" id="PF07885"/>
    </source>
</evidence>
<dbReference type="InterPro" id="IPR013099">
    <property type="entry name" value="K_chnl_dom"/>
</dbReference>
<dbReference type="Proteomes" id="UP001153712">
    <property type="component" value="Chromosome 4"/>
</dbReference>
<evidence type="ECO:0000256" key="7">
    <source>
        <dbReference type="ARBA" id="ARBA00023303"/>
    </source>
</evidence>
<feature type="transmembrane region" description="Helical" evidence="9">
    <location>
        <begin position="50"/>
        <end position="77"/>
    </location>
</feature>
<dbReference type="GO" id="GO:0015271">
    <property type="term" value="F:outward rectifier potassium channel activity"/>
    <property type="evidence" value="ECO:0007669"/>
    <property type="project" value="TreeGrafter"/>
</dbReference>
<gene>
    <name evidence="11" type="ORF">PHYEVI_LOCUS7997</name>
</gene>
<dbReference type="Pfam" id="PF07885">
    <property type="entry name" value="Ion_trans_2"/>
    <property type="match status" value="2"/>
</dbReference>
<dbReference type="GO" id="GO:0030322">
    <property type="term" value="P:stabilization of membrane potential"/>
    <property type="evidence" value="ECO:0007669"/>
    <property type="project" value="TreeGrafter"/>
</dbReference>
<name>A0A9N9TR60_PHYSR</name>
<reference evidence="11" key="1">
    <citation type="submission" date="2022-01" db="EMBL/GenBank/DDBJ databases">
        <authorList>
            <person name="King R."/>
        </authorList>
    </citation>
    <scope>NUCLEOTIDE SEQUENCE</scope>
</reference>
<feature type="transmembrane region" description="Helical" evidence="9">
    <location>
        <begin position="404"/>
        <end position="426"/>
    </location>
</feature>
<comment type="similarity">
    <text evidence="8">Belongs to the two pore domain potassium channel (TC 1.A.1.8) family.</text>
</comment>
<dbReference type="GO" id="GO:0005886">
    <property type="term" value="C:plasma membrane"/>
    <property type="evidence" value="ECO:0007669"/>
    <property type="project" value="TreeGrafter"/>
</dbReference>
<feature type="transmembrane region" description="Helical" evidence="9">
    <location>
        <begin position="192"/>
        <end position="209"/>
    </location>
</feature>
<feature type="transmembrane region" description="Helical" evidence="9">
    <location>
        <begin position="374"/>
        <end position="392"/>
    </location>
</feature>
<organism evidence="11 12">
    <name type="scientific">Phyllotreta striolata</name>
    <name type="common">Striped flea beetle</name>
    <name type="synonym">Crioceris striolata</name>
    <dbReference type="NCBI Taxonomy" id="444603"/>
    <lineage>
        <taxon>Eukaryota</taxon>
        <taxon>Metazoa</taxon>
        <taxon>Ecdysozoa</taxon>
        <taxon>Arthropoda</taxon>
        <taxon>Hexapoda</taxon>
        <taxon>Insecta</taxon>
        <taxon>Pterygota</taxon>
        <taxon>Neoptera</taxon>
        <taxon>Endopterygota</taxon>
        <taxon>Coleoptera</taxon>
        <taxon>Polyphaga</taxon>
        <taxon>Cucujiformia</taxon>
        <taxon>Chrysomeloidea</taxon>
        <taxon>Chrysomelidae</taxon>
        <taxon>Galerucinae</taxon>
        <taxon>Alticini</taxon>
        <taxon>Phyllotreta</taxon>
    </lineage>
</organism>
<feature type="domain" description="Potassium channel" evidence="10">
    <location>
        <begin position="351"/>
        <end position="428"/>
    </location>
</feature>
<evidence type="ECO:0000313" key="11">
    <source>
        <dbReference type="EMBL" id="CAG9861666.1"/>
    </source>
</evidence>
<evidence type="ECO:0000256" key="4">
    <source>
        <dbReference type="ARBA" id="ARBA00022989"/>
    </source>
</evidence>
<evidence type="ECO:0000313" key="12">
    <source>
        <dbReference type="Proteomes" id="UP001153712"/>
    </source>
</evidence>
<dbReference type="PANTHER" id="PTHR11003:SF257">
    <property type="entry name" value="POTASSIUM CHANNEL DOMAIN-CONTAINING PROTEIN"/>
    <property type="match status" value="1"/>
</dbReference>
<feature type="transmembrane region" description="Helical" evidence="9">
    <location>
        <begin position="221"/>
        <end position="241"/>
    </location>
</feature>
<evidence type="ECO:0000256" key="8">
    <source>
        <dbReference type="RuleBase" id="RU003857"/>
    </source>
</evidence>
<dbReference type="InterPro" id="IPR003280">
    <property type="entry name" value="2pore_dom_K_chnl"/>
</dbReference>
<evidence type="ECO:0000256" key="1">
    <source>
        <dbReference type="ARBA" id="ARBA00004141"/>
    </source>
</evidence>